<feature type="non-terminal residue" evidence="1">
    <location>
        <position position="1"/>
    </location>
</feature>
<evidence type="ECO:0000313" key="2">
    <source>
        <dbReference type="Proteomes" id="UP001597024"/>
    </source>
</evidence>
<sequence>SPWAQTLDRLVRTESARLLCLDVVGGGPTTPVLLTGTMSGLAQIVWPDPPVPWRPGPAPVRSLAATHDGLGRAIVFAVGGDDRVWCRTPDGWLRSEIRTLGEANAVRGADGLVSCHLAAADGVHSLTVDASGELRKGFTPHVWPRGRHDIVGVHHAPGSGRALLVNGESGLSLLIDEDGGLAVLPVTAGPVGAAAVAQNMFGLIEVMAAEPGGRTVHRWELMAGELDQLDPLDAGGPVTSLAFVSHRTGLTAAFGGPHGVHLYQEGPDRTGSWLEQTAGVCTRVVIKPTASWPLQLAALVDGAPLSWTETDPGRWTARRLS</sequence>
<dbReference type="EMBL" id="JBHTHX010000194">
    <property type="protein sequence ID" value="MFD0884596.1"/>
    <property type="molecule type" value="Genomic_DNA"/>
</dbReference>
<dbReference type="SUPFAM" id="SSF63829">
    <property type="entry name" value="Calcium-dependent phosphotriesterase"/>
    <property type="match status" value="1"/>
</dbReference>
<evidence type="ECO:0000313" key="1">
    <source>
        <dbReference type="EMBL" id="MFD0884596.1"/>
    </source>
</evidence>
<accession>A0ABW3DMT1</accession>
<protein>
    <submittedName>
        <fullName evidence="1">Uncharacterized protein</fullName>
    </submittedName>
</protein>
<keyword evidence="2" id="KW-1185">Reference proteome</keyword>
<gene>
    <name evidence="1" type="ORF">ACFQ08_08520</name>
</gene>
<proteinExistence type="predicted"/>
<name>A0ABW3DMT1_9ACTN</name>
<comment type="caution">
    <text evidence="1">The sequence shown here is derived from an EMBL/GenBank/DDBJ whole genome shotgun (WGS) entry which is preliminary data.</text>
</comment>
<reference evidence="2" key="1">
    <citation type="journal article" date="2019" name="Int. J. Syst. Evol. Microbiol.">
        <title>The Global Catalogue of Microorganisms (GCM) 10K type strain sequencing project: providing services to taxonomists for standard genome sequencing and annotation.</title>
        <authorList>
            <consortium name="The Broad Institute Genomics Platform"/>
            <consortium name="The Broad Institute Genome Sequencing Center for Infectious Disease"/>
            <person name="Wu L."/>
            <person name="Ma J."/>
        </authorList>
    </citation>
    <scope>NUCLEOTIDE SEQUENCE [LARGE SCALE GENOMIC DNA]</scope>
    <source>
        <strain evidence="2">CCUG 62974</strain>
    </source>
</reference>
<dbReference type="Proteomes" id="UP001597024">
    <property type="component" value="Unassembled WGS sequence"/>
</dbReference>
<organism evidence="1 2">
    <name type="scientific">Streptosporangium algeriense</name>
    <dbReference type="NCBI Taxonomy" id="1682748"/>
    <lineage>
        <taxon>Bacteria</taxon>
        <taxon>Bacillati</taxon>
        <taxon>Actinomycetota</taxon>
        <taxon>Actinomycetes</taxon>
        <taxon>Streptosporangiales</taxon>
        <taxon>Streptosporangiaceae</taxon>
        <taxon>Streptosporangium</taxon>
    </lineage>
</organism>